<proteinExistence type="predicted"/>
<dbReference type="AlphaFoldDB" id="A0A843UE31"/>
<sequence length="203" mass="22029">MRRHASLSGFRGFARRLCTYAPALIIGKSWAPRPALSLSSPSLVLVSDRSGRRRHAPREGGLQAARAGGGRLPRGEGRPRLMGSWLSSCRGSSSASGEGSRGVPVILNVYDLTTWNNYTYWCGVGIFHSGIEGELCSCLLPESLQMPVVKQTPEYHVYSEDGSECLSIITANEPTESEDADQDKHLLSPSSGGEVAFIREVHR</sequence>
<dbReference type="InterPro" id="IPR008580">
    <property type="entry name" value="PPPDE_dom"/>
</dbReference>
<organism evidence="2 3">
    <name type="scientific">Colocasia esculenta</name>
    <name type="common">Wild taro</name>
    <name type="synonym">Arum esculentum</name>
    <dbReference type="NCBI Taxonomy" id="4460"/>
    <lineage>
        <taxon>Eukaryota</taxon>
        <taxon>Viridiplantae</taxon>
        <taxon>Streptophyta</taxon>
        <taxon>Embryophyta</taxon>
        <taxon>Tracheophyta</taxon>
        <taxon>Spermatophyta</taxon>
        <taxon>Magnoliopsida</taxon>
        <taxon>Liliopsida</taxon>
        <taxon>Araceae</taxon>
        <taxon>Aroideae</taxon>
        <taxon>Colocasieae</taxon>
        <taxon>Colocasia</taxon>
    </lineage>
</organism>
<accession>A0A843UE31</accession>
<dbReference type="PANTHER" id="PTHR12378">
    <property type="entry name" value="DESUMOYLATING ISOPEPTIDASE"/>
    <property type="match status" value="1"/>
</dbReference>
<dbReference type="Proteomes" id="UP000652761">
    <property type="component" value="Unassembled WGS sequence"/>
</dbReference>
<evidence type="ECO:0008006" key="4">
    <source>
        <dbReference type="Google" id="ProtNLM"/>
    </source>
</evidence>
<feature type="region of interest" description="Disordered" evidence="1">
    <location>
        <begin position="49"/>
        <end position="77"/>
    </location>
</feature>
<dbReference type="GO" id="GO:0101005">
    <property type="term" value="F:deubiquitinase activity"/>
    <property type="evidence" value="ECO:0007669"/>
    <property type="project" value="TreeGrafter"/>
</dbReference>
<reference evidence="2" key="1">
    <citation type="submission" date="2017-07" db="EMBL/GenBank/DDBJ databases">
        <title>Taro Niue Genome Assembly and Annotation.</title>
        <authorList>
            <person name="Atibalentja N."/>
            <person name="Keating K."/>
            <person name="Fields C.J."/>
        </authorList>
    </citation>
    <scope>NUCLEOTIDE SEQUENCE</scope>
    <source>
        <strain evidence="2">Niue_2</strain>
        <tissue evidence="2">Leaf</tissue>
    </source>
</reference>
<dbReference type="PANTHER" id="PTHR12378:SF80">
    <property type="entry name" value="IP06716P-RELATED"/>
    <property type="match status" value="1"/>
</dbReference>
<comment type="caution">
    <text evidence="2">The sequence shown here is derived from an EMBL/GenBank/DDBJ whole genome shotgun (WGS) entry which is preliminary data.</text>
</comment>
<evidence type="ECO:0000313" key="2">
    <source>
        <dbReference type="EMBL" id="MQL80447.1"/>
    </source>
</evidence>
<dbReference type="GO" id="GO:0016579">
    <property type="term" value="P:protein deubiquitination"/>
    <property type="evidence" value="ECO:0007669"/>
    <property type="project" value="TreeGrafter"/>
</dbReference>
<evidence type="ECO:0000256" key="1">
    <source>
        <dbReference type="SAM" id="MobiDB-lite"/>
    </source>
</evidence>
<evidence type="ECO:0000313" key="3">
    <source>
        <dbReference type="Proteomes" id="UP000652761"/>
    </source>
</evidence>
<keyword evidence="3" id="KW-1185">Reference proteome</keyword>
<dbReference type="OrthoDB" id="674903at2759"/>
<protein>
    <recommendedName>
        <fullName evidence="4">PPPDE domain-containing protein</fullName>
    </recommendedName>
</protein>
<gene>
    <name evidence="2" type="ORF">Taro_012908</name>
</gene>
<name>A0A843UE31_COLES</name>
<dbReference type="EMBL" id="NMUH01000508">
    <property type="protein sequence ID" value="MQL80447.1"/>
    <property type="molecule type" value="Genomic_DNA"/>
</dbReference>